<evidence type="ECO:0000256" key="3">
    <source>
        <dbReference type="ARBA" id="ARBA00022833"/>
    </source>
</evidence>
<reference evidence="7 8" key="1">
    <citation type="submission" date="2020-06" db="EMBL/GenBank/DDBJ databases">
        <authorList>
            <person name="Li R."/>
            <person name="Bekaert M."/>
        </authorList>
    </citation>
    <scope>NUCLEOTIDE SEQUENCE [LARGE SCALE GENOMIC DNA]</scope>
    <source>
        <strain evidence="8">wild</strain>
    </source>
</reference>
<keyword evidence="8" id="KW-1185">Reference proteome</keyword>
<dbReference type="PANTHER" id="PTHR23080">
    <property type="entry name" value="THAP DOMAIN PROTEIN"/>
    <property type="match status" value="1"/>
</dbReference>
<evidence type="ECO:0000313" key="8">
    <source>
        <dbReference type="Proteomes" id="UP000507470"/>
    </source>
</evidence>
<dbReference type="SUPFAM" id="SSF57716">
    <property type="entry name" value="Glucocorticoid receptor-like (DNA-binding domain)"/>
    <property type="match status" value="1"/>
</dbReference>
<dbReference type="GO" id="GO:0003677">
    <property type="term" value="F:DNA binding"/>
    <property type="evidence" value="ECO:0007669"/>
    <property type="project" value="UniProtKB-UniRule"/>
</dbReference>
<dbReference type="OrthoDB" id="6101675at2759"/>
<protein>
    <recommendedName>
        <fullName evidence="6">THAP-type domain-containing protein</fullName>
    </recommendedName>
</protein>
<dbReference type="InterPro" id="IPR027805">
    <property type="entry name" value="Transposase_HTH_dom"/>
</dbReference>
<keyword evidence="4 5" id="KW-0238">DNA-binding</keyword>
<feature type="domain" description="THAP-type" evidence="6">
    <location>
        <begin position="1"/>
        <end position="83"/>
    </location>
</feature>
<evidence type="ECO:0000313" key="7">
    <source>
        <dbReference type="EMBL" id="CAC5380596.1"/>
    </source>
</evidence>
<evidence type="ECO:0000259" key="6">
    <source>
        <dbReference type="PROSITE" id="PS50950"/>
    </source>
</evidence>
<dbReference type="PROSITE" id="PS50950">
    <property type="entry name" value="ZF_THAP"/>
    <property type="match status" value="1"/>
</dbReference>
<dbReference type="Pfam" id="PF13613">
    <property type="entry name" value="HTH_Tnp_4"/>
    <property type="match status" value="1"/>
</dbReference>
<evidence type="ECO:0000256" key="5">
    <source>
        <dbReference type="PROSITE-ProRule" id="PRU00309"/>
    </source>
</evidence>
<organism evidence="7 8">
    <name type="scientific">Mytilus coruscus</name>
    <name type="common">Sea mussel</name>
    <dbReference type="NCBI Taxonomy" id="42192"/>
    <lineage>
        <taxon>Eukaryota</taxon>
        <taxon>Metazoa</taxon>
        <taxon>Spiralia</taxon>
        <taxon>Lophotrochozoa</taxon>
        <taxon>Mollusca</taxon>
        <taxon>Bivalvia</taxon>
        <taxon>Autobranchia</taxon>
        <taxon>Pteriomorphia</taxon>
        <taxon>Mytilida</taxon>
        <taxon>Mytiloidea</taxon>
        <taxon>Mytilidae</taxon>
        <taxon>Mytilinae</taxon>
        <taxon>Mytilus</taxon>
    </lineage>
</organism>
<dbReference type="InterPro" id="IPR006612">
    <property type="entry name" value="THAP_Znf"/>
</dbReference>
<proteinExistence type="predicted"/>
<keyword evidence="1" id="KW-0479">Metal-binding</keyword>
<evidence type="ECO:0000256" key="1">
    <source>
        <dbReference type="ARBA" id="ARBA00022723"/>
    </source>
</evidence>
<sequence>MGKVCVVLGWRNRDNHKQPGIKFHRIQKDEERKQLLIKAINRRDPLTGKVWLSGDEGARVCSEHFIDGKCDDPKSHDYVPSLKMGYGNCDVNVVSSSKSVDRYKRAVKRTADQKEREFRMQLDLLMTADGKENDHLPLQDLDCNVDMGDKNGKGEYENCSIFFKNAISENKILIYRRQQLQLENNILKNKPPYMRASSLSLEKTEETTKFYTGLPSYTCFIWLVNFVTCILPFSNILSSADILLLVLMKLRLNSPHTDISFRFVVSLSLVTNLIDSVIPQLAHKLKWLIHWPNKDDILRSRPDCFKEAFPRCVSVIDCTEVYIETQILQPDLVLTVTISTTIQLSF</sequence>
<evidence type="ECO:0000256" key="2">
    <source>
        <dbReference type="ARBA" id="ARBA00022771"/>
    </source>
</evidence>
<dbReference type="EMBL" id="CACVKT020002909">
    <property type="protein sequence ID" value="CAC5380596.1"/>
    <property type="molecule type" value="Genomic_DNA"/>
</dbReference>
<name>A0A6J8BAP6_MYTCO</name>
<accession>A0A6J8BAP6</accession>
<evidence type="ECO:0000256" key="4">
    <source>
        <dbReference type="ARBA" id="ARBA00023125"/>
    </source>
</evidence>
<dbReference type="Pfam" id="PF05485">
    <property type="entry name" value="THAP"/>
    <property type="match status" value="1"/>
</dbReference>
<gene>
    <name evidence="7" type="ORF">MCOR_16536</name>
</gene>
<keyword evidence="3" id="KW-0862">Zinc</keyword>
<dbReference type="Proteomes" id="UP000507470">
    <property type="component" value="Unassembled WGS sequence"/>
</dbReference>
<keyword evidence="2 5" id="KW-0863">Zinc-finger</keyword>
<dbReference type="GO" id="GO:0008270">
    <property type="term" value="F:zinc ion binding"/>
    <property type="evidence" value="ECO:0007669"/>
    <property type="project" value="UniProtKB-KW"/>
</dbReference>
<dbReference type="AlphaFoldDB" id="A0A6J8BAP6"/>